<accession>A0A1I1VGE3</accession>
<gene>
    <name evidence="1" type="ORF">SAMN05216167_107111</name>
</gene>
<sequence>MGADRLTNYAGVLGDVLLQGYPFRSADSLWLSMQAKLAQFINDHQAVAEIRDPITNRPNWQAVKNALDNNLSLSTLPCN</sequence>
<dbReference type="OrthoDB" id="839740at2"/>
<dbReference type="Proteomes" id="UP000198598">
    <property type="component" value="Unassembled WGS sequence"/>
</dbReference>
<organism evidence="1 2">
    <name type="scientific">Spirosoma endophyticum</name>
    <dbReference type="NCBI Taxonomy" id="662367"/>
    <lineage>
        <taxon>Bacteria</taxon>
        <taxon>Pseudomonadati</taxon>
        <taxon>Bacteroidota</taxon>
        <taxon>Cytophagia</taxon>
        <taxon>Cytophagales</taxon>
        <taxon>Cytophagaceae</taxon>
        <taxon>Spirosoma</taxon>
    </lineage>
</organism>
<dbReference type="EMBL" id="FOLQ01000007">
    <property type="protein sequence ID" value="SFD80163.1"/>
    <property type="molecule type" value="Genomic_DNA"/>
</dbReference>
<evidence type="ECO:0000313" key="1">
    <source>
        <dbReference type="EMBL" id="SFD80163.1"/>
    </source>
</evidence>
<dbReference type="RefSeq" id="WP_093828982.1">
    <property type="nucleotide sequence ID" value="NZ_FOLQ01000007.1"/>
</dbReference>
<keyword evidence="2" id="KW-1185">Reference proteome</keyword>
<dbReference type="STRING" id="662367.SAMN05216167_107111"/>
<reference evidence="1 2" key="1">
    <citation type="submission" date="2016-10" db="EMBL/GenBank/DDBJ databases">
        <authorList>
            <person name="de Groot N.N."/>
        </authorList>
    </citation>
    <scope>NUCLEOTIDE SEQUENCE [LARGE SCALE GENOMIC DNA]</scope>
    <source>
        <strain evidence="1 2">DSM 26130</strain>
    </source>
</reference>
<protein>
    <submittedName>
        <fullName evidence="1">Uncharacterized protein</fullName>
    </submittedName>
</protein>
<name>A0A1I1VGE3_9BACT</name>
<evidence type="ECO:0000313" key="2">
    <source>
        <dbReference type="Proteomes" id="UP000198598"/>
    </source>
</evidence>
<dbReference type="AlphaFoldDB" id="A0A1I1VGE3"/>
<proteinExistence type="predicted"/>